<evidence type="ECO:0000256" key="2">
    <source>
        <dbReference type="ARBA" id="ARBA00022527"/>
    </source>
</evidence>
<dbReference type="InterPro" id="IPR000719">
    <property type="entry name" value="Prot_kinase_dom"/>
</dbReference>
<dbReference type="InterPro" id="IPR017441">
    <property type="entry name" value="Protein_kinase_ATP_BS"/>
</dbReference>
<evidence type="ECO:0000313" key="11">
    <source>
        <dbReference type="EMBL" id="OLF14635.1"/>
    </source>
</evidence>
<reference evidence="11 12" key="1">
    <citation type="submission" date="2016-12" db="EMBL/GenBank/DDBJ databases">
        <title>The draft genome sequence of Actinophytocola sp. 11-183.</title>
        <authorList>
            <person name="Wang W."/>
            <person name="Yuan L."/>
        </authorList>
    </citation>
    <scope>NUCLEOTIDE SEQUENCE [LARGE SCALE GENOMIC DNA]</scope>
    <source>
        <strain evidence="11 12">11-183</strain>
    </source>
</reference>
<dbReference type="OrthoDB" id="9762169at2"/>
<feature type="region of interest" description="Disordered" evidence="8">
    <location>
        <begin position="276"/>
        <end position="310"/>
    </location>
</feature>
<evidence type="ECO:0000313" key="12">
    <source>
        <dbReference type="Proteomes" id="UP000185596"/>
    </source>
</evidence>
<dbReference type="GO" id="GO:0005524">
    <property type="term" value="F:ATP binding"/>
    <property type="evidence" value="ECO:0007669"/>
    <property type="project" value="UniProtKB-UniRule"/>
</dbReference>
<keyword evidence="9" id="KW-0472">Membrane</keyword>
<dbReference type="Gene3D" id="3.30.200.20">
    <property type="entry name" value="Phosphorylase Kinase, domain 1"/>
    <property type="match status" value="1"/>
</dbReference>
<evidence type="ECO:0000256" key="3">
    <source>
        <dbReference type="ARBA" id="ARBA00022679"/>
    </source>
</evidence>
<feature type="compositionally biased region" description="Low complexity" evidence="8">
    <location>
        <begin position="359"/>
        <end position="376"/>
    </location>
</feature>
<dbReference type="SUPFAM" id="SSF56112">
    <property type="entry name" value="Protein kinase-like (PK-like)"/>
    <property type="match status" value="1"/>
</dbReference>
<keyword evidence="2" id="KW-0723">Serine/threonine-protein kinase</keyword>
<keyword evidence="6 7" id="KW-0067">ATP-binding</keyword>
<evidence type="ECO:0000256" key="6">
    <source>
        <dbReference type="ARBA" id="ARBA00022840"/>
    </source>
</evidence>
<evidence type="ECO:0000256" key="1">
    <source>
        <dbReference type="ARBA" id="ARBA00012513"/>
    </source>
</evidence>
<evidence type="ECO:0000256" key="5">
    <source>
        <dbReference type="ARBA" id="ARBA00022777"/>
    </source>
</evidence>
<proteinExistence type="predicted"/>
<dbReference type="Gene3D" id="1.10.510.10">
    <property type="entry name" value="Transferase(Phosphotransferase) domain 1"/>
    <property type="match status" value="1"/>
</dbReference>
<evidence type="ECO:0000256" key="8">
    <source>
        <dbReference type="SAM" id="MobiDB-lite"/>
    </source>
</evidence>
<dbReference type="PROSITE" id="PS00107">
    <property type="entry name" value="PROTEIN_KINASE_ATP"/>
    <property type="match status" value="1"/>
</dbReference>
<dbReference type="CDD" id="cd14014">
    <property type="entry name" value="STKc_PknB_like"/>
    <property type="match status" value="1"/>
</dbReference>
<dbReference type="GO" id="GO:0004674">
    <property type="term" value="F:protein serine/threonine kinase activity"/>
    <property type="evidence" value="ECO:0007669"/>
    <property type="project" value="UniProtKB-KW"/>
</dbReference>
<sequence>MDVDEVVAGRYRLTERVGGGGMGVVWQAHDERLRRTVAVKEVLFPPGLDEPRLEEARRRTMREGRIAAKLHHPQLIAVYDVVEDEGRPYLVMEYMPSTSLSQLLAERGTLSPLEVARLGAQAAAALAAAHAAGVVHRDVKPSNILVGDDQTVKITDFGVSRVVEDASLTATGTFVGTPGYLAPEAARGKRVVFASDVYSFGATLYTAVEGSSPAGTSDNPMALLHRIASGDIIPPKQAGPLTDILTRLLDPDPDRRPTMEQAHEALAEIAEGRAPAAAPLPPVVPPAEPSAQPRPAEEPATERVVPAEPTTGARNRRRLLVALAALVVLVAVTTTLVLINKGDDERTADRGGNPAPADTSRSSETSSAAGSTSEPSNTPSRTEQPASSPATPPASSRPGPNNPPGNKPPGNKPPQNNQPANNPAAAVVSYYQLVPGNTAEGWTRMTPRFQNFPARNRQNYESYWNSVRSVRASGASANGSTVDVTVDLVFKDGRGSREQHRYTLVNQNGRWLLDTVDVLSARQYRAD</sequence>
<feature type="region of interest" description="Disordered" evidence="8">
    <location>
        <begin position="344"/>
        <end position="422"/>
    </location>
</feature>
<feature type="transmembrane region" description="Helical" evidence="9">
    <location>
        <begin position="319"/>
        <end position="339"/>
    </location>
</feature>
<comment type="caution">
    <text evidence="11">The sequence shown here is derived from an EMBL/GenBank/DDBJ whole genome shotgun (WGS) entry which is preliminary data.</text>
</comment>
<feature type="domain" description="Protein kinase" evidence="10">
    <location>
        <begin position="11"/>
        <end position="266"/>
    </location>
</feature>
<dbReference type="InterPro" id="IPR008271">
    <property type="entry name" value="Ser/Thr_kinase_AS"/>
</dbReference>
<keyword evidence="12" id="KW-1185">Reference proteome</keyword>
<evidence type="ECO:0000256" key="9">
    <source>
        <dbReference type="SAM" id="Phobius"/>
    </source>
</evidence>
<dbReference type="EC" id="2.7.11.1" evidence="1"/>
<dbReference type="PROSITE" id="PS00108">
    <property type="entry name" value="PROTEIN_KINASE_ST"/>
    <property type="match status" value="1"/>
</dbReference>
<keyword evidence="9" id="KW-1133">Transmembrane helix</keyword>
<dbReference type="AlphaFoldDB" id="A0A1Q8CJU4"/>
<dbReference type="PROSITE" id="PS50011">
    <property type="entry name" value="PROTEIN_KINASE_DOM"/>
    <property type="match status" value="1"/>
</dbReference>
<feature type="compositionally biased region" description="Pro residues" evidence="8">
    <location>
        <begin position="278"/>
        <end position="288"/>
    </location>
</feature>
<keyword evidence="3" id="KW-0808">Transferase</keyword>
<feature type="compositionally biased region" description="Low complexity" evidence="8">
    <location>
        <begin position="413"/>
        <end position="422"/>
    </location>
</feature>
<organism evidence="11 12">
    <name type="scientific">Actinophytocola xanthii</name>
    <dbReference type="NCBI Taxonomy" id="1912961"/>
    <lineage>
        <taxon>Bacteria</taxon>
        <taxon>Bacillati</taxon>
        <taxon>Actinomycetota</taxon>
        <taxon>Actinomycetes</taxon>
        <taxon>Pseudonocardiales</taxon>
        <taxon>Pseudonocardiaceae</taxon>
    </lineage>
</organism>
<evidence type="ECO:0000259" key="10">
    <source>
        <dbReference type="PROSITE" id="PS50011"/>
    </source>
</evidence>
<dbReference type="Pfam" id="PF00069">
    <property type="entry name" value="Pkinase"/>
    <property type="match status" value="1"/>
</dbReference>
<protein>
    <recommendedName>
        <fullName evidence="1">non-specific serine/threonine protein kinase</fullName>
        <ecNumber evidence="1">2.7.11.1</ecNumber>
    </recommendedName>
</protein>
<dbReference type="STRING" id="1912961.BU204_26180"/>
<keyword evidence="5" id="KW-0418">Kinase</keyword>
<dbReference type="InterPro" id="IPR011009">
    <property type="entry name" value="Kinase-like_dom_sf"/>
</dbReference>
<dbReference type="EMBL" id="MSIE01000052">
    <property type="protein sequence ID" value="OLF14635.1"/>
    <property type="molecule type" value="Genomic_DNA"/>
</dbReference>
<evidence type="ECO:0000256" key="4">
    <source>
        <dbReference type="ARBA" id="ARBA00022741"/>
    </source>
</evidence>
<feature type="compositionally biased region" description="Low complexity" evidence="8">
    <location>
        <begin position="385"/>
        <end position="399"/>
    </location>
</feature>
<feature type="compositionally biased region" description="Pro residues" evidence="8">
    <location>
        <begin position="400"/>
        <end position="412"/>
    </location>
</feature>
<dbReference type="Proteomes" id="UP000185596">
    <property type="component" value="Unassembled WGS sequence"/>
</dbReference>
<keyword evidence="4 7" id="KW-0547">Nucleotide-binding</keyword>
<dbReference type="PANTHER" id="PTHR43289:SF6">
    <property type="entry name" value="SERINE_THREONINE-PROTEIN KINASE NEKL-3"/>
    <property type="match status" value="1"/>
</dbReference>
<accession>A0A1Q8CJU4</accession>
<gene>
    <name evidence="11" type="ORF">BU204_26180</name>
</gene>
<evidence type="ECO:0000256" key="7">
    <source>
        <dbReference type="PROSITE-ProRule" id="PRU10141"/>
    </source>
</evidence>
<dbReference type="PANTHER" id="PTHR43289">
    <property type="entry name" value="MITOGEN-ACTIVATED PROTEIN KINASE KINASE KINASE 20-RELATED"/>
    <property type="match status" value="1"/>
</dbReference>
<keyword evidence="9" id="KW-0812">Transmembrane</keyword>
<name>A0A1Q8CJU4_9PSEU</name>
<dbReference type="SMART" id="SM00220">
    <property type="entry name" value="S_TKc"/>
    <property type="match status" value="1"/>
</dbReference>
<feature type="binding site" evidence="7">
    <location>
        <position position="40"/>
    </location>
    <ligand>
        <name>ATP</name>
        <dbReference type="ChEBI" id="CHEBI:30616"/>
    </ligand>
</feature>